<name>A0A7W9BGM9_9SPHN</name>
<protein>
    <submittedName>
        <fullName evidence="2">Type II secretory pathway component PulL</fullName>
    </submittedName>
</protein>
<gene>
    <name evidence="2" type="ORF">FHS94_003449</name>
</gene>
<keyword evidence="1" id="KW-1133">Transmembrane helix</keyword>
<organism evidence="2 3">
    <name type="scientific">Sphingomonas aerophila</name>
    <dbReference type="NCBI Taxonomy" id="1344948"/>
    <lineage>
        <taxon>Bacteria</taxon>
        <taxon>Pseudomonadati</taxon>
        <taxon>Pseudomonadota</taxon>
        <taxon>Alphaproteobacteria</taxon>
        <taxon>Sphingomonadales</taxon>
        <taxon>Sphingomonadaceae</taxon>
        <taxon>Sphingomonas</taxon>
    </lineage>
</organism>
<sequence length="39" mass="4610">MDRPPVSSPNYLRLAIICLIALVLIVILYSTIQYWAFWR</sequence>
<comment type="caution">
    <text evidence="2">The sequence shown here is derived from an EMBL/GenBank/DDBJ whole genome shotgun (WGS) entry which is preliminary data.</text>
</comment>
<dbReference type="AlphaFoldDB" id="A0A7W9BGM9"/>
<reference evidence="2 3" key="1">
    <citation type="submission" date="2020-08" db="EMBL/GenBank/DDBJ databases">
        <title>Genomic Encyclopedia of Type Strains, Phase IV (KMG-IV): sequencing the most valuable type-strain genomes for metagenomic binning, comparative biology and taxonomic classification.</title>
        <authorList>
            <person name="Goeker M."/>
        </authorList>
    </citation>
    <scope>NUCLEOTIDE SEQUENCE [LARGE SCALE GENOMIC DNA]</scope>
    <source>
        <strain evidence="2 3">DSM 100044</strain>
    </source>
</reference>
<dbReference type="EMBL" id="JACIJK010000012">
    <property type="protein sequence ID" value="MBB5716579.1"/>
    <property type="molecule type" value="Genomic_DNA"/>
</dbReference>
<dbReference type="Proteomes" id="UP000546200">
    <property type="component" value="Unassembled WGS sequence"/>
</dbReference>
<keyword evidence="1" id="KW-0472">Membrane</keyword>
<keyword evidence="1" id="KW-0812">Transmembrane</keyword>
<evidence type="ECO:0000313" key="3">
    <source>
        <dbReference type="Proteomes" id="UP000546200"/>
    </source>
</evidence>
<keyword evidence="3" id="KW-1185">Reference proteome</keyword>
<feature type="transmembrane region" description="Helical" evidence="1">
    <location>
        <begin position="12"/>
        <end position="36"/>
    </location>
</feature>
<evidence type="ECO:0000313" key="2">
    <source>
        <dbReference type="EMBL" id="MBB5716579.1"/>
    </source>
</evidence>
<accession>A0A7W9BGM9</accession>
<evidence type="ECO:0000256" key="1">
    <source>
        <dbReference type="SAM" id="Phobius"/>
    </source>
</evidence>
<proteinExistence type="predicted"/>